<protein>
    <submittedName>
        <fullName evidence="2">Uncharacterized protein</fullName>
    </submittedName>
</protein>
<feature type="non-terminal residue" evidence="2">
    <location>
        <position position="49"/>
    </location>
</feature>
<feature type="compositionally biased region" description="Polar residues" evidence="1">
    <location>
        <begin position="1"/>
        <end position="10"/>
    </location>
</feature>
<organism evidence="2 3">
    <name type="scientific">Pleurodeles waltl</name>
    <name type="common">Iberian ribbed newt</name>
    <dbReference type="NCBI Taxonomy" id="8319"/>
    <lineage>
        <taxon>Eukaryota</taxon>
        <taxon>Metazoa</taxon>
        <taxon>Chordata</taxon>
        <taxon>Craniata</taxon>
        <taxon>Vertebrata</taxon>
        <taxon>Euteleostomi</taxon>
        <taxon>Amphibia</taxon>
        <taxon>Batrachia</taxon>
        <taxon>Caudata</taxon>
        <taxon>Salamandroidea</taxon>
        <taxon>Salamandridae</taxon>
        <taxon>Pleurodelinae</taxon>
        <taxon>Pleurodeles</taxon>
    </lineage>
</organism>
<evidence type="ECO:0000313" key="3">
    <source>
        <dbReference type="Proteomes" id="UP001066276"/>
    </source>
</evidence>
<gene>
    <name evidence="2" type="ORF">NDU88_004180</name>
</gene>
<proteinExistence type="predicted"/>
<dbReference type="EMBL" id="JANPWB010000014">
    <property type="protein sequence ID" value="KAJ1099076.1"/>
    <property type="molecule type" value="Genomic_DNA"/>
</dbReference>
<dbReference type="Proteomes" id="UP001066276">
    <property type="component" value="Chromosome 10"/>
</dbReference>
<evidence type="ECO:0000313" key="2">
    <source>
        <dbReference type="EMBL" id="KAJ1099076.1"/>
    </source>
</evidence>
<accession>A0AAV7M5L2</accession>
<sequence>LSHYVASSSAEFREPKKRSRHATHKGRQGRSMLTSLKLCHRLMSSRKFL</sequence>
<feature type="region of interest" description="Disordered" evidence="1">
    <location>
        <begin position="1"/>
        <end position="33"/>
    </location>
</feature>
<reference evidence="2" key="1">
    <citation type="journal article" date="2022" name="bioRxiv">
        <title>Sequencing and chromosome-scale assembly of the giantPleurodeles waltlgenome.</title>
        <authorList>
            <person name="Brown T."/>
            <person name="Elewa A."/>
            <person name="Iarovenko S."/>
            <person name="Subramanian E."/>
            <person name="Araus A.J."/>
            <person name="Petzold A."/>
            <person name="Susuki M."/>
            <person name="Suzuki K.-i.T."/>
            <person name="Hayashi T."/>
            <person name="Toyoda A."/>
            <person name="Oliveira C."/>
            <person name="Osipova E."/>
            <person name="Leigh N.D."/>
            <person name="Simon A."/>
            <person name="Yun M.H."/>
        </authorList>
    </citation>
    <scope>NUCLEOTIDE SEQUENCE</scope>
    <source>
        <strain evidence="2">20211129_DDA</strain>
        <tissue evidence="2">Liver</tissue>
    </source>
</reference>
<comment type="caution">
    <text evidence="2">The sequence shown here is derived from an EMBL/GenBank/DDBJ whole genome shotgun (WGS) entry which is preliminary data.</text>
</comment>
<feature type="compositionally biased region" description="Basic residues" evidence="1">
    <location>
        <begin position="15"/>
        <end position="28"/>
    </location>
</feature>
<name>A0AAV7M5L2_PLEWA</name>
<dbReference type="AlphaFoldDB" id="A0AAV7M5L2"/>
<evidence type="ECO:0000256" key="1">
    <source>
        <dbReference type="SAM" id="MobiDB-lite"/>
    </source>
</evidence>
<keyword evidence="3" id="KW-1185">Reference proteome</keyword>
<feature type="non-terminal residue" evidence="2">
    <location>
        <position position="1"/>
    </location>
</feature>